<reference evidence="2 3" key="1">
    <citation type="submission" date="2019-04" db="EMBL/GenBank/DDBJ databases">
        <authorList>
            <person name="Van Vliet M D."/>
        </authorList>
    </citation>
    <scope>NUCLEOTIDE SEQUENCE [LARGE SCALE GENOMIC DNA]</scope>
    <source>
        <strain evidence="2 3">F1</strain>
    </source>
</reference>
<keyword evidence="1" id="KW-0732">Signal</keyword>
<gene>
    <name evidence="2" type="ORF">PDESU_04246</name>
</gene>
<feature type="signal peptide" evidence="1">
    <location>
        <begin position="1"/>
        <end position="24"/>
    </location>
</feature>
<organism evidence="2 3">
    <name type="scientific">Pontiella desulfatans</name>
    <dbReference type="NCBI Taxonomy" id="2750659"/>
    <lineage>
        <taxon>Bacteria</taxon>
        <taxon>Pseudomonadati</taxon>
        <taxon>Kiritimatiellota</taxon>
        <taxon>Kiritimatiellia</taxon>
        <taxon>Kiritimatiellales</taxon>
        <taxon>Pontiellaceae</taxon>
        <taxon>Pontiella</taxon>
    </lineage>
</organism>
<proteinExistence type="predicted"/>
<dbReference type="AlphaFoldDB" id="A0A6C2U816"/>
<feature type="chain" id="PRO_5025338611" evidence="1">
    <location>
        <begin position="25"/>
        <end position="759"/>
    </location>
</feature>
<accession>A0A6C2U816</accession>
<keyword evidence="3" id="KW-1185">Reference proteome</keyword>
<name>A0A6C2U816_PONDE</name>
<evidence type="ECO:0000256" key="1">
    <source>
        <dbReference type="SAM" id="SignalP"/>
    </source>
</evidence>
<evidence type="ECO:0000313" key="2">
    <source>
        <dbReference type="EMBL" id="VGO15661.1"/>
    </source>
</evidence>
<dbReference type="Proteomes" id="UP000366872">
    <property type="component" value="Unassembled WGS sequence"/>
</dbReference>
<protein>
    <submittedName>
        <fullName evidence="2">Uncharacterized protein</fullName>
    </submittedName>
</protein>
<dbReference type="RefSeq" id="WP_136081208.1">
    <property type="nucleotide sequence ID" value="NZ_CAAHFG010000002.1"/>
</dbReference>
<dbReference type="EMBL" id="CAAHFG010000002">
    <property type="protein sequence ID" value="VGO15661.1"/>
    <property type="molecule type" value="Genomic_DNA"/>
</dbReference>
<sequence length="759" mass="78100">MKKILTRAWVAGLLGAVMAGTANAEVIYLDFYDDGTTNTSPETYNVLNSTAGSGQTHPVATAGTGLSMTGLVDTNGVTTGADVTLHSYSSFRTAGGPAVGGTYAHQPVSGIATNASQDSFWVNDQGNAASFGFILTFTGLTGSAYDISMLAGAASGGGTWSVTTGSGDSDTEAYSTAQTEVQQWTEVVPVGGTIELRSIDDGSGNWQNATLSFVSLEEVELANSLLALSSGTLSLNLDAPDTAIDGTIEATFVPGSASTDVEILSMTADAGFSASVTSTILGTANPAEDITVTFDNSSIGLASGETTNSTLVVTWTESGSGVNNTSEVALDVIYTDEPSSLVLAPTTLSLELSSPATTVGGTIAASFVEGNASADVEVISVTADAGFSVSPASFTLATANTSEDISVTFNNATIGLAQHGETTNTTMVVTWAEVGSGVTNTTTADLDVTYIVEFPELEHGAIIFEADTNNTTLLSSYNVNGTMSLSGATGSLVLTNAHGGFNSTGFAGTESIETQLGRGLTTDDTVTMSLTVDSISGTWRANGVTFGMAGSVSDWPTVTTTNLMLGVKAANQGSDVQLRNSWLTNGNLGFDAQEASMLDGFSIYLTADKDGYTFVIYDIIVANSTVSGAVNGATWGMVSGSFSGNEFVDYFSDGRLFYGAQRFNTDPTTDPLVSFISDATISVSVPDAGEFTGVTVSNGSLVVEFTGSVGRGYIVETTENLSIPNSWETATNITALPESPMTLELPTTKNAAFFRILND</sequence>
<evidence type="ECO:0000313" key="3">
    <source>
        <dbReference type="Proteomes" id="UP000366872"/>
    </source>
</evidence>